<protein>
    <recommendedName>
        <fullName evidence="2">CxC2-like cysteine cluster KDZ transposase-associated domain-containing protein</fullName>
    </recommendedName>
</protein>
<dbReference type="PANTHER" id="PTHR33096">
    <property type="entry name" value="CXC2 DOMAIN-CONTAINING PROTEIN"/>
    <property type="match status" value="1"/>
</dbReference>
<feature type="region of interest" description="Disordered" evidence="1">
    <location>
        <begin position="1"/>
        <end position="77"/>
    </location>
</feature>
<proteinExistence type="predicted"/>
<evidence type="ECO:0000256" key="1">
    <source>
        <dbReference type="SAM" id="MobiDB-lite"/>
    </source>
</evidence>
<evidence type="ECO:0000259" key="2">
    <source>
        <dbReference type="Pfam" id="PF18803"/>
    </source>
</evidence>
<feature type="compositionally biased region" description="Polar residues" evidence="1">
    <location>
        <begin position="50"/>
        <end position="61"/>
    </location>
</feature>
<feature type="region of interest" description="Disordered" evidence="1">
    <location>
        <begin position="90"/>
        <end position="116"/>
    </location>
</feature>
<dbReference type="Proteomes" id="UP000054196">
    <property type="component" value="Unassembled WGS sequence"/>
</dbReference>
<evidence type="ECO:0000313" key="3">
    <source>
        <dbReference type="EMBL" id="EIN05219.1"/>
    </source>
</evidence>
<organism evidence="3 4">
    <name type="scientific">Punctularia strigosozonata (strain HHB-11173)</name>
    <name type="common">White-rot fungus</name>
    <dbReference type="NCBI Taxonomy" id="741275"/>
    <lineage>
        <taxon>Eukaryota</taxon>
        <taxon>Fungi</taxon>
        <taxon>Dikarya</taxon>
        <taxon>Basidiomycota</taxon>
        <taxon>Agaricomycotina</taxon>
        <taxon>Agaricomycetes</taxon>
        <taxon>Corticiales</taxon>
        <taxon>Punctulariaceae</taxon>
        <taxon>Punctularia</taxon>
    </lineage>
</organism>
<dbReference type="KEGG" id="psq:PUNSTDRAFT_75000"/>
<dbReference type="Pfam" id="PF18803">
    <property type="entry name" value="CxC2"/>
    <property type="match status" value="1"/>
</dbReference>
<sequence length="1191" mass="133888">MPKRSNETNESSSKRSKLFAPAPPRKQAAPKDTARKVRTSVLRKTAKGNLGSSSVHSTAPNLSRLPPPDTHTHFLPSYSLPLDPEFSQLCDPTDAANSVGDDDGVEGPSQLAVSHDPLSQSNKLTHILLSKSHTQEWLVSQRQLWLDELLRLDAPGPSWQANHMCPCGVREARFRCHECLGFEMFCSQCLVKNHCRLPLHRIEQWNGIHFDVCTLRDCGVIVQLGHPPGEACLHAVAAYNNFTVVHTNGSHNVKLFFCGCSTVEHHVQLLRFHWLPASWQRPRTAVTVDYLKMFQMLSNTAKTTLWDYYRTIQFLGDNAGLRTVKYQRQAVLFAVRAYRHLKILKWGGSGHLAKGVESTPRGSLAVLCPPCPHPGINLPPGWRISPDKWIYTLFIAVDACFRLKLKDRGVKDPEFGAGWSYFVHGGDYHRLFESATHAQDIPPCGNQHNAVQQALTRGNSKTVATGVVAAICSRHAMMLPNGVGDLQKGERFANVDFVLASALALVAEDIETLNISYDIMCTYIINFKSRFAILISLLCLPWLCVLRGFIPKFHLPGHGETCQDDFSFNVNSGVGQSHGETIEQIWAYLGISGTSTSEMGPGNRHLVLEDMMGAQNHRKVVNLGNHFAHHLPDAVKMRNAYRDISDRFSATFPEQVVATWKAMVEAWQQDHSNPDPFHEPESSNNLETLREELANEDAELRARFAEFVRLGLVLEGSQYYCRRSLKRRIESAAQRTSTQRTSIQQQRASLKYTIHSYLKAQAVYMPACGSLRNSSDIDAGLSTEPEVFDPLSSTLPEEFPLLLPSGLDAGMRRNSSLHTVVNIETRMRLAQAQDSLIQLRHLRRVYQGLSTRLRKKVWGVGQKTNTRSRTILQGFLEKIHACRDDYRAAYGALKQLDADGSWTSYLLPLRDEDISGPGKDEEEEVEYRTKQKEYIKSWIWLTTVPGKRVVSAEEISDTELNEQVRAQWAKTDARAARWEEEVILLVEEMRRTLVWLEWRAGWWEARSKERTNVAVDLQRGLIAYAMKQQSIQRQRLALFASRWIPLLRAHQLGSDWRGQYEKYAQKPDKTEVAAPAAAASVPCPVDADANASHLGKAHAPHPADAPRPIDADANTFHLGAALVTILMEVCQPLAQKHGAQEPAASFRYKPQQNVHCLCGQEVMRRCITCTINYSGSRNVRVHIVQHYQALA</sequence>
<dbReference type="Pfam" id="PF18758">
    <property type="entry name" value="KDZ"/>
    <property type="match status" value="1"/>
</dbReference>
<name>R7S5G5_PUNST</name>
<dbReference type="CDD" id="cd19757">
    <property type="entry name" value="Bbox1"/>
    <property type="match status" value="1"/>
</dbReference>
<reference evidence="4" key="1">
    <citation type="journal article" date="2012" name="Science">
        <title>The Paleozoic origin of enzymatic lignin decomposition reconstructed from 31 fungal genomes.</title>
        <authorList>
            <person name="Floudas D."/>
            <person name="Binder M."/>
            <person name="Riley R."/>
            <person name="Barry K."/>
            <person name="Blanchette R.A."/>
            <person name="Henrissat B."/>
            <person name="Martinez A.T."/>
            <person name="Otillar R."/>
            <person name="Spatafora J.W."/>
            <person name="Yadav J.S."/>
            <person name="Aerts A."/>
            <person name="Benoit I."/>
            <person name="Boyd A."/>
            <person name="Carlson A."/>
            <person name="Copeland A."/>
            <person name="Coutinho P.M."/>
            <person name="de Vries R.P."/>
            <person name="Ferreira P."/>
            <person name="Findley K."/>
            <person name="Foster B."/>
            <person name="Gaskell J."/>
            <person name="Glotzer D."/>
            <person name="Gorecki P."/>
            <person name="Heitman J."/>
            <person name="Hesse C."/>
            <person name="Hori C."/>
            <person name="Igarashi K."/>
            <person name="Jurgens J.A."/>
            <person name="Kallen N."/>
            <person name="Kersten P."/>
            <person name="Kohler A."/>
            <person name="Kuees U."/>
            <person name="Kumar T.K.A."/>
            <person name="Kuo A."/>
            <person name="LaButti K."/>
            <person name="Larrondo L.F."/>
            <person name="Lindquist E."/>
            <person name="Ling A."/>
            <person name="Lombard V."/>
            <person name="Lucas S."/>
            <person name="Lundell T."/>
            <person name="Martin R."/>
            <person name="McLaughlin D.J."/>
            <person name="Morgenstern I."/>
            <person name="Morin E."/>
            <person name="Murat C."/>
            <person name="Nagy L.G."/>
            <person name="Nolan M."/>
            <person name="Ohm R.A."/>
            <person name="Patyshakuliyeva A."/>
            <person name="Rokas A."/>
            <person name="Ruiz-Duenas F.J."/>
            <person name="Sabat G."/>
            <person name="Salamov A."/>
            <person name="Samejima M."/>
            <person name="Schmutz J."/>
            <person name="Slot J.C."/>
            <person name="St John F."/>
            <person name="Stenlid J."/>
            <person name="Sun H."/>
            <person name="Sun S."/>
            <person name="Syed K."/>
            <person name="Tsang A."/>
            <person name="Wiebenga A."/>
            <person name="Young D."/>
            <person name="Pisabarro A."/>
            <person name="Eastwood D.C."/>
            <person name="Martin F."/>
            <person name="Cullen D."/>
            <person name="Grigoriev I.V."/>
            <person name="Hibbett D.S."/>
        </authorList>
    </citation>
    <scope>NUCLEOTIDE SEQUENCE [LARGE SCALE GENOMIC DNA]</scope>
    <source>
        <strain evidence="4">HHB-11173 SS5</strain>
    </source>
</reference>
<dbReference type="GeneID" id="18885544"/>
<evidence type="ECO:0000313" key="4">
    <source>
        <dbReference type="Proteomes" id="UP000054196"/>
    </source>
</evidence>
<dbReference type="PANTHER" id="PTHR33096:SF1">
    <property type="entry name" value="CXC1-LIKE CYSTEINE CLUSTER ASSOCIATED WITH KDZ TRANSPOSASES DOMAIN-CONTAINING PROTEIN"/>
    <property type="match status" value="1"/>
</dbReference>
<dbReference type="InterPro" id="IPR040521">
    <property type="entry name" value="KDZ"/>
</dbReference>
<feature type="domain" description="CxC2-like cysteine cluster KDZ transposase-associated" evidence="2">
    <location>
        <begin position="215"/>
        <end position="320"/>
    </location>
</feature>
<dbReference type="HOGENOM" id="CLU_003703_13_0_1"/>
<dbReference type="InterPro" id="IPR041457">
    <property type="entry name" value="CxC2_KDZ-assoc"/>
</dbReference>
<gene>
    <name evidence="3" type="ORF">PUNSTDRAFT_75000</name>
</gene>
<dbReference type="AlphaFoldDB" id="R7S5G5"/>
<dbReference type="eggNOG" id="ENOG502SJXV">
    <property type="taxonomic scope" value="Eukaryota"/>
</dbReference>
<dbReference type="RefSeq" id="XP_007387622.1">
    <property type="nucleotide sequence ID" value="XM_007387560.1"/>
</dbReference>
<dbReference type="OMA" id="KARASRW"/>
<dbReference type="OrthoDB" id="2804062at2759"/>
<accession>R7S5G5</accession>
<keyword evidence="4" id="KW-1185">Reference proteome</keyword>
<dbReference type="EMBL" id="JH687551">
    <property type="protein sequence ID" value="EIN05219.1"/>
    <property type="molecule type" value="Genomic_DNA"/>
</dbReference>